<dbReference type="SUPFAM" id="SSF51419">
    <property type="entry name" value="PLP-binding barrel"/>
    <property type="match status" value="1"/>
</dbReference>
<dbReference type="Gene3D" id="3.20.20.10">
    <property type="entry name" value="Alanine racemase"/>
    <property type="match status" value="1"/>
</dbReference>
<comment type="cofactor">
    <cofactor evidence="1 3">
        <name>pyridoxal 5'-phosphate</name>
        <dbReference type="ChEBI" id="CHEBI:597326"/>
    </cofactor>
</comment>
<dbReference type="PANTHER" id="PTHR43727">
    <property type="entry name" value="DIAMINOPIMELATE DECARBOXYLASE"/>
    <property type="match status" value="1"/>
</dbReference>
<dbReference type="GO" id="GO:0009089">
    <property type="term" value="P:lysine biosynthetic process via diaminopimelate"/>
    <property type="evidence" value="ECO:0007669"/>
    <property type="project" value="TreeGrafter"/>
</dbReference>
<accession>A0A6I6UE41</accession>
<organism evidence="5 6">
    <name type="scientific">Rossellomorea vietnamensis</name>
    <dbReference type="NCBI Taxonomy" id="218284"/>
    <lineage>
        <taxon>Bacteria</taxon>
        <taxon>Bacillati</taxon>
        <taxon>Bacillota</taxon>
        <taxon>Bacilli</taxon>
        <taxon>Bacillales</taxon>
        <taxon>Bacillaceae</taxon>
        <taxon>Rossellomorea</taxon>
    </lineage>
</organism>
<dbReference type="GO" id="GO:0008836">
    <property type="term" value="F:diaminopimelate decarboxylase activity"/>
    <property type="evidence" value="ECO:0007669"/>
    <property type="project" value="TreeGrafter"/>
</dbReference>
<feature type="active site" description="Proton donor" evidence="3">
    <location>
        <position position="338"/>
    </location>
</feature>
<dbReference type="RefSeq" id="WP_159360956.1">
    <property type="nucleotide sequence ID" value="NZ_CP047394.1"/>
</dbReference>
<name>A0A6I6UE41_9BACI</name>
<dbReference type="KEGG" id="bvq:FHE72_01135"/>
<keyword evidence="2 3" id="KW-0663">Pyridoxal phosphate</keyword>
<dbReference type="InterPro" id="IPR022644">
    <property type="entry name" value="De-COase2_N"/>
</dbReference>
<evidence type="ECO:0000256" key="2">
    <source>
        <dbReference type="ARBA" id="ARBA00022898"/>
    </source>
</evidence>
<sequence>MTKYHYLLQKYGSPIYVYNLADVTAAYNHIRYILPSNSTLYYSLKANPNLFIVTHLIKLGCKPEVSSTGELNVALSAGANPEECLYTGPGKTKKEIQYAISKGVDHFSIESIFEFEILQGISDLLKKSINVTIRINPANSIPKASINMTGVPSQFGVEEDELLELINKLNESDFLKINGFHIYNGSNFKGCDRLIENFENNLIIISNLCEKLNIKLSFIDLGGGFAAPFANKSNRVDYSQIRVPLSKLVKKFYPDEFQKPEIAFEIGRYLTSTSGVLAGTIQNVKKSKGKKYCVTDFGINHLGGMGGLRRLPSSNVDVLLCRNRSCDLEETNIVGPLCTPLDYISKKSFLPKDIKPYETVFIPNVGAYGLSASLIGFLSRDIPREIILEGDKVIGTSQMRIIVEGDVDGN</sequence>
<evidence type="ECO:0000313" key="6">
    <source>
        <dbReference type="Proteomes" id="UP000465062"/>
    </source>
</evidence>
<gene>
    <name evidence="5" type="ORF">FHE72_01135</name>
</gene>
<dbReference type="PANTHER" id="PTHR43727:SF2">
    <property type="entry name" value="GROUP IV DECARBOXYLASE"/>
    <property type="match status" value="1"/>
</dbReference>
<dbReference type="Gene3D" id="2.40.37.10">
    <property type="entry name" value="Lyase, Ornithine Decarboxylase, Chain A, domain 1"/>
    <property type="match status" value="1"/>
</dbReference>
<evidence type="ECO:0000313" key="5">
    <source>
        <dbReference type="EMBL" id="QHE59797.1"/>
    </source>
</evidence>
<dbReference type="InterPro" id="IPR000183">
    <property type="entry name" value="Orn/DAP/Arg_de-COase"/>
</dbReference>
<evidence type="ECO:0000256" key="1">
    <source>
        <dbReference type="ARBA" id="ARBA00001933"/>
    </source>
</evidence>
<protein>
    <submittedName>
        <fullName evidence="5">Decarboxylase</fullName>
    </submittedName>
</protein>
<evidence type="ECO:0000256" key="3">
    <source>
        <dbReference type="PIRSR" id="PIRSR600183-50"/>
    </source>
</evidence>
<dbReference type="PRINTS" id="PR01179">
    <property type="entry name" value="ODADCRBXLASE"/>
</dbReference>
<dbReference type="SUPFAM" id="SSF50621">
    <property type="entry name" value="Alanine racemase C-terminal domain-like"/>
    <property type="match status" value="1"/>
</dbReference>
<dbReference type="Pfam" id="PF02784">
    <property type="entry name" value="Orn_Arg_deC_N"/>
    <property type="match status" value="1"/>
</dbReference>
<dbReference type="InterPro" id="IPR009006">
    <property type="entry name" value="Ala_racemase/Decarboxylase_C"/>
</dbReference>
<dbReference type="Proteomes" id="UP000465062">
    <property type="component" value="Chromosome"/>
</dbReference>
<evidence type="ECO:0000259" key="4">
    <source>
        <dbReference type="Pfam" id="PF02784"/>
    </source>
</evidence>
<proteinExistence type="predicted"/>
<dbReference type="AlphaFoldDB" id="A0A6I6UE41"/>
<dbReference type="InterPro" id="IPR029066">
    <property type="entry name" value="PLP-binding_barrel"/>
</dbReference>
<feature type="modified residue" description="N6-(pyridoxal phosphate)lysine" evidence="3">
    <location>
        <position position="45"/>
    </location>
</feature>
<reference evidence="5 6" key="1">
    <citation type="submission" date="2019-06" db="EMBL/GenBank/DDBJ databases">
        <title>An operon consisting of a P-type ATPase gene and a transcriptional regular gene given the different cadmium resistance in Bacillus vietamensis 151-6 and Bacillus marisflavi 151-25.</title>
        <authorList>
            <person name="Yu X."/>
        </authorList>
    </citation>
    <scope>NUCLEOTIDE SEQUENCE [LARGE SCALE GENOMIC DNA]</scope>
    <source>
        <strain evidence="5 6">151-6</strain>
    </source>
</reference>
<feature type="domain" description="Orn/DAP/Arg decarboxylase 2 N-terminal" evidence="4">
    <location>
        <begin position="21"/>
        <end position="271"/>
    </location>
</feature>
<dbReference type="EMBL" id="CP047394">
    <property type="protein sequence ID" value="QHE59797.1"/>
    <property type="molecule type" value="Genomic_DNA"/>
</dbReference>